<keyword evidence="3" id="KW-0479">Metal-binding</keyword>
<dbReference type="GO" id="GO:0016832">
    <property type="term" value="F:aldehyde-lyase activity"/>
    <property type="evidence" value="ECO:0007669"/>
    <property type="project" value="InterPro"/>
</dbReference>
<feature type="active site" description="Proton donor" evidence="1">
    <location>
        <position position="84"/>
    </location>
</feature>
<protein>
    <submittedName>
        <fullName evidence="4">Class II fructose-bisphosphate aldolase</fullName>
    </submittedName>
</protein>
<dbReference type="PANTHER" id="PTHR30304">
    <property type="entry name" value="D-TAGATOSE-1,6-BISPHOSPHATE ALDOLASE"/>
    <property type="match status" value="1"/>
</dbReference>
<dbReference type="Gene3D" id="3.20.20.70">
    <property type="entry name" value="Aldolase class I"/>
    <property type="match status" value="1"/>
</dbReference>
<evidence type="ECO:0000313" key="5">
    <source>
        <dbReference type="Proteomes" id="UP000264141"/>
    </source>
</evidence>
<comment type="caution">
    <text evidence="4">The sequence shown here is derived from an EMBL/GenBank/DDBJ whole genome shotgun (WGS) entry which is preliminary data.</text>
</comment>
<dbReference type="EMBL" id="DPBP01000028">
    <property type="protein sequence ID" value="HCE17578.1"/>
    <property type="molecule type" value="Genomic_DNA"/>
</dbReference>
<feature type="binding site" evidence="2">
    <location>
        <begin position="232"/>
        <end position="235"/>
    </location>
    <ligand>
        <name>dihydroxyacetone phosphate</name>
        <dbReference type="ChEBI" id="CHEBI:57642"/>
    </ligand>
</feature>
<feature type="binding site" evidence="3">
    <location>
        <position position="136"/>
    </location>
    <ligand>
        <name>Zn(2+)</name>
        <dbReference type="ChEBI" id="CHEBI:29105"/>
        <label>2</label>
    </ligand>
</feature>
<feature type="binding site" evidence="3">
    <location>
        <position position="85"/>
    </location>
    <ligand>
        <name>Zn(2+)</name>
        <dbReference type="ChEBI" id="CHEBI:29105"/>
        <label>1</label>
        <note>catalytic</note>
    </ligand>
</feature>
<comment type="cofactor">
    <cofactor evidence="3">
        <name>Zn(2+)</name>
        <dbReference type="ChEBI" id="CHEBI:29105"/>
    </cofactor>
    <text evidence="3">Binds 2 Zn(2+) ions per subunit. One is catalytic and the other provides a structural contribution.</text>
</comment>
<dbReference type="STRING" id="229919.GCA_001050195_01741"/>
<gene>
    <name evidence="4" type="ORF">DEQ80_06940</name>
</gene>
<keyword evidence="3" id="KW-0862">Zinc</keyword>
<dbReference type="Proteomes" id="UP000264141">
    <property type="component" value="Unassembled WGS sequence"/>
</dbReference>
<dbReference type="SUPFAM" id="SSF51569">
    <property type="entry name" value="Aldolase"/>
    <property type="match status" value="1"/>
</dbReference>
<dbReference type="InterPro" id="IPR050246">
    <property type="entry name" value="Class_II_FBP_aldolase"/>
</dbReference>
<accession>A0A3D1JII1</accession>
<sequence>MKMPLVSIVPELIRARNMGYAIPSFNVFEPHAVDGLISALQKSAAPCIFGVYSGCLKEANIRAFAAYLRERVNQLEVPASIMLDHGENLEQVQLALDLGFTDVMIDASRLPFEENIAKTREVVQLARHYGAGIEAELGHVGLGDQYNQFGGARKGFTDPRLVAEFLEKTGVDFLAIAFGNAHGEYQSEPRLDLDLVREVRDKVSIPLVMHGGTGLTDDQYREVIRAGISKINYFTGLNKAATARMIRAAAEPGATMFGILSALREAYEETCIHYLEVFGAAGQASSTSQAR</sequence>
<feature type="binding site" evidence="2">
    <location>
        <position position="183"/>
    </location>
    <ligand>
        <name>dihydroxyacetone phosphate</name>
        <dbReference type="ChEBI" id="CHEBI:57642"/>
    </ligand>
</feature>
<evidence type="ECO:0000313" key="4">
    <source>
        <dbReference type="EMBL" id="HCE17578.1"/>
    </source>
</evidence>
<dbReference type="PANTHER" id="PTHR30304:SF0">
    <property type="entry name" value="D-TAGATOSE-1,6-BISPHOSPHATE ALDOLASE SUBUNIT GATY-RELATED"/>
    <property type="match status" value="1"/>
</dbReference>
<feature type="binding site" evidence="3">
    <location>
        <position position="182"/>
    </location>
    <ligand>
        <name>Zn(2+)</name>
        <dbReference type="ChEBI" id="CHEBI:29105"/>
        <label>1</label>
        <note>catalytic</note>
    </ligand>
</feature>
<dbReference type="OrthoDB" id="160898at2"/>
<evidence type="ECO:0000256" key="1">
    <source>
        <dbReference type="PIRSR" id="PIRSR001359-1"/>
    </source>
</evidence>
<dbReference type="InterPro" id="IPR013785">
    <property type="entry name" value="Aldolase_TIM"/>
</dbReference>
<feature type="binding site" evidence="3">
    <location>
        <position position="106"/>
    </location>
    <ligand>
        <name>Zn(2+)</name>
        <dbReference type="ChEBI" id="CHEBI:29105"/>
        <label>2</label>
    </ligand>
</feature>
<organism evidence="4 5">
    <name type="scientific">Anaerolinea thermolimosa</name>
    <dbReference type="NCBI Taxonomy" id="229919"/>
    <lineage>
        <taxon>Bacteria</taxon>
        <taxon>Bacillati</taxon>
        <taxon>Chloroflexota</taxon>
        <taxon>Anaerolineae</taxon>
        <taxon>Anaerolineales</taxon>
        <taxon>Anaerolineaceae</taxon>
        <taxon>Anaerolinea</taxon>
    </lineage>
</organism>
<evidence type="ECO:0000256" key="2">
    <source>
        <dbReference type="PIRSR" id="PIRSR001359-2"/>
    </source>
</evidence>
<reference evidence="4 5" key="1">
    <citation type="journal article" date="2018" name="Nat. Biotechnol.">
        <title>A standardized bacterial taxonomy based on genome phylogeny substantially revises the tree of life.</title>
        <authorList>
            <person name="Parks D.H."/>
            <person name="Chuvochina M."/>
            <person name="Waite D.W."/>
            <person name="Rinke C."/>
            <person name="Skarshewski A."/>
            <person name="Chaumeil P.A."/>
            <person name="Hugenholtz P."/>
        </authorList>
    </citation>
    <scope>NUCLEOTIDE SEQUENCE [LARGE SCALE GENOMIC DNA]</scope>
    <source>
        <strain evidence="4">UBA8781</strain>
    </source>
</reference>
<evidence type="ECO:0000256" key="3">
    <source>
        <dbReference type="PIRSR" id="PIRSR001359-3"/>
    </source>
</evidence>
<dbReference type="InterPro" id="IPR000771">
    <property type="entry name" value="FBA_II"/>
</dbReference>
<dbReference type="CDD" id="cd00947">
    <property type="entry name" value="TBP_aldolase_IIB"/>
    <property type="match status" value="1"/>
</dbReference>
<dbReference type="PIRSF" id="PIRSF001359">
    <property type="entry name" value="F_bP_aldolase_II"/>
    <property type="match status" value="1"/>
</dbReference>
<dbReference type="AlphaFoldDB" id="A0A3D1JII1"/>
<feature type="binding site" evidence="2">
    <location>
        <begin position="211"/>
        <end position="213"/>
    </location>
    <ligand>
        <name>dihydroxyacetone phosphate</name>
        <dbReference type="ChEBI" id="CHEBI:57642"/>
    </ligand>
</feature>
<dbReference type="Pfam" id="PF01116">
    <property type="entry name" value="F_bP_aldolase"/>
    <property type="match status" value="1"/>
</dbReference>
<dbReference type="GO" id="GO:0008270">
    <property type="term" value="F:zinc ion binding"/>
    <property type="evidence" value="ECO:0007669"/>
    <property type="project" value="InterPro"/>
</dbReference>
<feature type="binding site" evidence="3">
    <location>
        <position position="210"/>
    </location>
    <ligand>
        <name>Zn(2+)</name>
        <dbReference type="ChEBI" id="CHEBI:29105"/>
        <label>1</label>
        <note>catalytic</note>
    </ligand>
</feature>
<name>A0A3D1JII1_9CHLR</name>
<proteinExistence type="predicted"/>
<dbReference type="GO" id="GO:0005975">
    <property type="term" value="P:carbohydrate metabolic process"/>
    <property type="evidence" value="ECO:0007669"/>
    <property type="project" value="InterPro"/>
</dbReference>